<reference evidence="1 2" key="1">
    <citation type="journal article" date="2005" name="BMC Genomics">
        <title>Bacterial genome adaptation to niches: divergence of the potential virulence genes in three Burkholderia species of different survival strategies.</title>
        <authorList>
            <person name="Kim H.S."/>
            <person name="Schell M.A."/>
            <person name="Yu Y."/>
            <person name="Ulrich R.L."/>
            <person name="Sarria S.H."/>
            <person name="Nierman W.C."/>
            <person name="DeShazer D."/>
        </authorList>
    </citation>
    <scope>NUCLEOTIDE SEQUENCE [LARGE SCALE GENOMIC DNA]</scope>
    <source>
        <strain evidence="2">ATCC 700388 / DSM 13276 / CCUG 48851 / CIP 106301 / E264</strain>
    </source>
</reference>
<dbReference type="KEGG" id="bte:BTH_II2007"/>
<keyword evidence="2" id="KW-1185">Reference proteome</keyword>
<evidence type="ECO:0000313" key="1">
    <source>
        <dbReference type="EMBL" id="ABC35685.1"/>
    </source>
</evidence>
<dbReference type="EMBL" id="CP000085">
    <property type="protein sequence ID" value="ABC35685.1"/>
    <property type="molecule type" value="Genomic_DNA"/>
</dbReference>
<dbReference type="AlphaFoldDB" id="Q2T3P8"/>
<gene>
    <name evidence="1" type="ordered locus">BTH_II2007</name>
</gene>
<dbReference type="Proteomes" id="UP000001930">
    <property type="component" value="Chromosome II"/>
</dbReference>
<accession>Q2T3P8</accession>
<name>Q2T3P8_BURTA</name>
<organism evidence="1 2">
    <name type="scientific">Burkholderia thailandensis (strain ATCC 700388 / DSM 13276 / CCUG 48851 / CIP 106301 / E264)</name>
    <dbReference type="NCBI Taxonomy" id="271848"/>
    <lineage>
        <taxon>Bacteria</taxon>
        <taxon>Pseudomonadati</taxon>
        <taxon>Pseudomonadota</taxon>
        <taxon>Betaproteobacteria</taxon>
        <taxon>Burkholderiales</taxon>
        <taxon>Burkholderiaceae</taxon>
        <taxon>Burkholderia</taxon>
        <taxon>pseudomallei group</taxon>
    </lineage>
</organism>
<proteinExistence type="predicted"/>
<sequence length="68" mass="7711">MRCARASWKVRRSTWATRWTMPTGPSPIRKPGPRMTVNHHAVATGLMGRVQQHLFAALGVTRHPRTTH</sequence>
<dbReference type="HOGENOM" id="CLU_2785970_0_0_4"/>
<evidence type="ECO:0000313" key="2">
    <source>
        <dbReference type="Proteomes" id="UP000001930"/>
    </source>
</evidence>
<protein>
    <submittedName>
        <fullName evidence="1">Splicing coactivator subunit-like protein</fullName>
    </submittedName>
</protein>